<gene>
    <name evidence="1" type="ORF">PHMEG_00027515</name>
</gene>
<sequence length="100" mass="11796">MDPPTITPYFYEPLCSATYTDTMEYAYDTVVVEFLKNWHNVSMLGESYPTAEKFRWNVLWSFGYRASVREAKNSLFFTKPSVLEDNAAIMRLRIMWMILS</sequence>
<dbReference type="Proteomes" id="UP000198211">
    <property type="component" value="Unassembled WGS sequence"/>
</dbReference>
<proteinExistence type="predicted"/>
<organism evidence="1 2">
    <name type="scientific">Phytophthora megakarya</name>
    <dbReference type="NCBI Taxonomy" id="4795"/>
    <lineage>
        <taxon>Eukaryota</taxon>
        <taxon>Sar</taxon>
        <taxon>Stramenopiles</taxon>
        <taxon>Oomycota</taxon>
        <taxon>Peronosporomycetes</taxon>
        <taxon>Peronosporales</taxon>
        <taxon>Peronosporaceae</taxon>
        <taxon>Phytophthora</taxon>
    </lineage>
</organism>
<keyword evidence="2" id="KW-1185">Reference proteome</keyword>
<evidence type="ECO:0000313" key="2">
    <source>
        <dbReference type="Proteomes" id="UP000198211"/>
    </source>
</evidence>
<protein>
    <submittedName>
        <fullName evidence="1">Uncharacterized protein</fullName>
    </submittedName>
</protein>
<accession>A0A225V8C7</accession>
<dbReference type="AlphaFoldDB" id="A0A225V8C7"/>
<evidence type="ECO:0000313" key="1">
    <source>
        <dbReference type="EMBL" id="OWZ01158.1"/>
    </source>
</evidence>
<dbReference type="STRING" id="4795.A0A225V8C7"/>
<name>A0A225V8C7_9STRA</name>
<dbReference type="EMBL" id="NBNE01007061">
    <property type="protein sequence ID" value="OWZ01158.1"/>
    <property type="molecule type" value="Genomic_DNA"/>
</dbReference>
<comment type="caution">
    <text evidence="1">The sequence shown here is derived from an EMBL/GenBank/DDBJ whole genome shotgun (WGS) entry which is preliminary data.</text>
</comment>
<reference evidence="2" key="1">
    <citation type="submission" date="2017-03" db="EMBL/GenBank/DDBJ databases">
        <title>Phytopthora megakarya and P. palmivora, two closely related causual agents of cacao black pod achieved similar genome size and gene model numbers by different mechanisms.</title>
        <authorList>
            <person name="Ali S."/>
            <person name="Shao J."/>
            <person name="Larry D.J."/>
            <person name="Kronmiller B."/>
            <person name="Shen D."/>
            <person name="Strem M.D."/>
            <person name="Melnick R.L."/>
            <person name="Guiltinan M.J."/>
            <person name="Tyler B.M."/>
            <person name="Meinhardt L.W."/>
            <person name="Bailey B.A."/>
        </authorList>
    </citation>
    <scope>NUCLEOTIDE SEQUENCE [LARGE SCALE GENOMIC DNA]</scope>
    <source>
        <strain evidence="2">zdho120</strain>
    </source>
</reference>